<keyword evidence="19" id="KW-1185">Reference proteome</keyword>
<dbReference type="Proteomes" id="UP001085076">
    <property type="component" value="Miscellaneous, Linkage group lg03"/>
</dbReference>
<dbReference type="SUPFAM" id="SSF52058">
    <property type="entry name" value="L domain-like"/>
    <property type="match status" value="2"/>
</dbReference>
<dbReference type="InterPro" id="IPR013210">
    <property type="entry name" value="LRR_N_plant-typ"/>
</dbReference>
<evidence type="ECO:0000259" key="17">
    <source>
        <dbReference type="PROSITE" id="PS50011"/>
    </source>
</evidence>
<dbReference type="PROSITE" id="PS50011">
    <property type="entry name" value="PROTEIN_KINASE_DOM"/>
    <property type="match status" value="1"/>
</dbReference>
<keyword evidence="7" id="KW-0732">Signal</keyword>
<dbReference type="AlphaFoldDB" id="A0A9D5CQX9"/>
<evidence type="ECO:0000256" key="7">
    <source>
        <dbReference type="ARBA" id="ARBA00022729"/>
    </source>
</evidence>
<evidence type="ECO:0000256" key="16">
    <source>
        <dbReference type="SAM" id="Phobius"/>
    </source>
</evidence>
<reference evidence="18" key="2">
    <citation type="journal article" date="2022" name="Hortic Res">
        <title>The genome of Dioscorea zingiberensis sheds light on the biosynthesis, origin and evolution of the medicinally important diosgenin saponins.</title>
        <authorList>
            <person name="Li Y."/>
            <person name="Tan C."/>
            <person name="Li Z."/>
            <person name="Guo J."/>
            <person name="Li S."/>
            <person name="Chen X."/>
            <person name="Wang C."/>
            <person name="Dai X."/>
            <person name="Yang H."/>
            <person name="Song W."/>
            <person name="Hou L."/>
            <person name="Xu J."/>
            <person name="Tong Z."/>
            <person name="Xu A."/>
            <person name="Yuan X."/>
            <person name="Wang W."/>
            <person name="Yang Q."/>
            <person name="Chen L."/>
            <person name="Sun Z."/>
            <person name="Wang K."/>
            <person name="Pan B."/>
            <person name="Chen J."/>
            <person name="Bao Y."/>
            <person name="Liu F."/>
            <person name="Qi X."/>
            <person name="Gang D.R."/>
            <person name="Wen J."/>
            <person name="Li J."/>
        </authorList>
    </citation>
    <scope>NUCLEOTIDE SEQUENCE</scope>
    <source>
        <strain evidence="18">Dzin_1.0</strain>
    </source>
</reference>
<dbReference type="FunFam" id="1.10.510.10:FF:000388">
    <property type="entry name" value="Leucine-rich repeat receptor-like tyrosine-protein kinase PXC3"/>
    <property type="match status" value="1"/>
</dbReference>
<evidence type="ECO:0000256" key="3">
    <source>
        <dbReference type="ARBA" id="ARBA00009592"/>
    </source>
</evidence>
<evidence type="ECO:0000256" key="10">
    <source>
        <dbReference type="ARBA" id="ARBA00022840"/>
    </source>
</evidence>
<accession>A0A9D5CQX9</accession>
<dbReference type="FunFam" id="3.80.10.10:FF:000905">
    <property type="entry name" value="Receptor-like protein kinase 7"/>
    <property type="match status" value="1"/>
</dbReference>
<dbReference type="Gene3D" id="3.30.200.20">
    <property type="entry name" value="Phosphorylase Kinase, domain 1"/>
    <property type="match status" value="1"/>
</dbReference>
<dbReference type="Gene3D" id="3.80.10.10">
    <property type="entry name" value="Ribonuclease Inhibitor"/>
    <property type="match status" value="3"/>
</dbReference>
<keyword evidence="5" id="KW-0808">Transferase</keyword>
<dbReference type="PANTHER" id="PTHR48053">
    <property type="entry name" value="LEUCINE RICH REPEAT FAMILY PROTEIN, EXPRESSED"/>
    <property type="match status" value="1"/>
</dbReference>
<dbReference type="FunFam" id="3.80.10.10:FF:000234">
    <property type="entry name" value="Probable inactive receptor kinase RLK902"/>
    <property type="match status" value="1"/>
</dbReference>
<keyword evidence="9 15" id="KW-0547">Nucleotide-binding</keyword>
<evidence type="ECO:0000256" key="13">
    <source>
        <dbReference type="ARBA" id="ARBA00023170"/>
    </source>
</evidence>
<name>A0A9D5CQX9_9LILI</name>
<dbReference type="FunFam" id="3.80.10.10:FF:000041">
    <property type="entry name" value="LRR receptor-like serine/threonine-protein kinase ERECTA"/>
    <property type="match status" value="1"/>
</dbReference>
<dbReference type="GO" id="GO:0005886">
    <property type="term" value="C:plasma membrane"/>
    <property type="evidence" value="ECO:0007669"/>
    <property type="project" value="UniProtKB-SubCell"/>
</dbReference>
<evidence type="ECO:0000256" key="4">
    <source>
        <dbReference type="ARBA" id="ARBA00022614"/>
    </source>
</evidence>
<dbReference type="PROSITE" id="PS00107">
    <property type="entry name" value="PROTEIN_KINASE_ATP"/>
    <property type="match status" value="1"/>
</dbReference>
<evidence type="ECO:0000256" key="5">
    <source>
        <dbReference type="ARBA" id="ARBA00022679"/>
    </source>
</evidence>
<evidence type="ECO:0000256" key="12">
    <source>
        <dbReference type="ARBA" id="ARBA00023136"/>
    </source>
</evidence>
<evidence type="ECO:0000256" key="15">
    <source>
        <dbReference type="PROSITE-ProRule" id="PRU10141"/>
    </source>
</evidence>
<dbReference type="InterPro" id="IPR000719">
    <property type="entry name" value="Prot_kinase_dom"/>
</dbReference>
<dbReference type="PANTHER" id="PTHR48053:SF159">
    <property type="entry name" value="PROTEIN KINASE DOMAIN-CONTAINING PROTEIN"/>
    <property type="match status" value="1"/>
</dbReference>
<comment type="subcellular location">
    <subcellularLocation>
        <location evidence="1">Cell membrane</location>
        <topology evidence="1">Single-pass membrane protein</topology>
    </subcellularLocation>
    <subcellularLocation>
        <location evidence="2">Membrane</location>
        <topology evidence="2">Single-pass type I membrane protein</topology>
    </subcellularLocation>
</comment>
<dbReference type="GO" id="GO:0005524">
    <property type="term" value="F:ATP binding"/>
    <property type="evidence" value="ECO:0007669"/>
    <property type="project" value="UniProtKB-UniRule"/>
</dbReference>
<evidence type="ECO:0000313" key="19">
    <source>
        <dbReference type="Proteomes" id="UP001085076"/>
    </source>
</evidence>
<keyword evidence="11 16" id="KW-1133">Transmembrane helix</keyword>
<feature type="transmembrane region" description="Helical" evidence="16">
    <location>
        <begin position="746"/>
        <end position="768"/>
    </location>
</feature>
<evidence type="ECO:0000256" key="11">
    <source>
        <dbReference type="ARBA" id="ARBA00022989"/>
    </source>
</evidence>
<dbReference type="InterPro" id="IPR032675">
    <property type="entry name" value="LRR_dom_sf"/>
</dbReference>
<comment type="caution">
    <text evidence="18">The sequence shown here is derived from an EMBL/GenBank/DDBJ whole genome shotgun (WGS) entry which is preliminary data.</text>
</comment>
<comment type="similarity">
    <text evidence="3">Belongs to the RLP family.</text>
</comment>
<dbReference type="OrthoDB" id="676979at2759"/>
<evidence type="ECO:0000256" key="6">
    <source>
        <dbReference type="ARBA" id="ARBA00022692"/>
    </source>
</evidence>
<dbReference type="InterPro" id="IPR011009">
    <property type="entry name" value="Kinase-like_dom_sf"/>
</dbReference>
<evidence type="ECO:0000313" key="18">
    <source>
        <dbReference type="EMBL" id="KAJ0977287.1"/>
    </source>
</evidence>
<organism evidence="18 19">
    <name type="scientific">Dioscorea zingiberensis</name>
    <dbReference type="NCBI Taxonomy" id="325984"/>
    <lineage>
        <taxon>Eukaryota</taxon>
        <taxon>Viridiplantae</taxon>
        <taxon>Streptophyta</taxon>
        <taxon>Embryophyta</taxon>
        <taxon>Tracheophyta</taxon>
        <taxon>Spermatophyta</taxon>
        <taxon>Magnoliopsida</taxon>
        <taxon>Liliopsida</taxon>
        <taxon>Dioscoreales</taxon>
        <taxon>Dioscoreaceae</taxon>
        <taxon>Dioscorea</taxon>
    </lineage>
</organism>
<dbReference type="SMART" id="SM00365">
    <property type="entry name" value="LRR_SD22"/>
    <property type="match status" value="5"/>
</dbReference>
<sequence>MESLALASPKVPFFATSPARRRPSFAAVPGRGSAGSGGARRTGLVLSALKRGSSDGASQRIFRIAFVDVSPEEAQKETFENYRATIQDSTTVEVSSNGAAIGESKTASTDESPSLILGQGQPASTLSVEALEKMMEDPTVQQMVYPSNRAYSEEVISKIMANPDIAMAFQNPKVQAAIMECSQNPLSIAKYQNDKESFKTLPALVDQNIVVLMIRCSKSQQVEVQALLQFKQKLNDPQNHLINWKASQSPCHFSGITCNSTSGQVTAVSLPNMNLSGEISSSLATLQSLTVLDLGDNSISGHIPSELMSCVNLQVLNLSSNSFNGHLPDFSSLKNLQVLDLSSNAFSGGFPAWLGNLTGLVSLGLASNKDPCIHFELTELESLDLSQNQLSGDFPKAISNLLNLYKIELYQNKLTGEIPPEVANLTRLREFDVSQNQISGKLPVELANLKNLTVFQLFRNKFYGELPIGFGDMHHLIGFSLYENSFSGELPENLGQYSPLISIDISENNFSGEFPRFLCQNDRLQYLLALQNNFSGEFPDTYASCKSLVRFRISQNRFAGMIPKGLWGLPSAAIIDVADNGFTGVIPADIGTSTSLNQLYLNNNKFSGRIPHQIGNLSSLISLHLEQNEFSGSIPTELGLCTELAEINLGRNLLNGEIPATLSLLNSLNSLNISWNFLTGTIPESLQALKLTSIDFSENKLTGIVPQGLLMIAGEEAFSGNPGLCFSETLGVCNVSHRHKSKTLKIMVLLLIILAVTVLCSVIVFRAYKSFMFESHIEEKDPEKVIAEKDPVWKVESFLLTDICAEEICCLEEKNLIGSGGTGKVYRLELKNKATVVVKKLWKGNGRQVSMPELDTLKKIEHKNILKLYSYLTKGGLNFLIFEYMPKGNVHQALRRQTKDSQPELDWSKRYKIALGAAKGIMYLHNDCSPAILHRGIKSTNILLDEQYEAKIADFGLANFAQELELSGFSDTPGYMAPELAYSLKASEKKRVYSFGVVLLELLTGYSPVEPYFGEGRDIVYWASTQINCQNAAQILDCRVSENVMEDMINVLKIAMLCTAKLPSVRPSMRGVVSMLIDADPCKEINEAKI</sequence>
<dbReference type="EMBL" id="JAGGNH010000003">
    <property type="protein sequence ID" value="KAJ0977287.1"/>
    <property type="molecule type" value="Genomic_DNA"/>
</dbReference>
<dbReference type="Pfam" id="PF00560">
    <property type="entry name" value="LRR_1"/>
    <property type="match status" value="5"/>
</dbReference>
<dbReference type="InterPro" id="IPR017441">
    <property type="entry name" value="Protein_kinase_ATP_BS"/>
</dbReference>
<dbReference type="InterPro" id="IPR001611">
    <property type="entry name" value="Leu-rich_rpt"/>
</dbReference>
<dbReference type="Pfam" id="PF00069">
    <property type="entry name" value="Pkinase"/>
    <property type="match status" value="1"/>
</dbReference>
<keyword evidence="10 15" id="KW-0067">ATP-binding</keyword>
<protein>
    <recommendedName>
        <fullName evidence="17">Protein kinase domain-containing protein</fullName>
    </recommendedName>
</protein>
<keyword evidence="8" id="KW-0677">Repeat</keyword>
<dbReference type="SMART" id="SM00369">
    <property type="entry name" value="LRR_TYP"/>
    <property type="match status" value="5"/>
</dbReference>
<evidence type="ECO:0000256" key="1">
    <source>
        <dbReference type="ARBA" id="ARBA00004162"/>
    </source>
</evidence>
<dbReference type="Pfam" id="PF17830">
    <property type="entry name" value="STI1-HOP_DP"/>
    <property type="match status" value="1"/>
</dbReference>
<keyword evidence="12 16" id="KW-0472">Membrane</keyword>
<proteinExistence type="inferred from homology"/>
<dbReference type="FunFam" id="3.80.10.10:FF:000111">
    <property type="entry name" value="LRR receptor-like serine/threonine-protein kinase ERECTA"/>
    <property type="match status" value="1"/>
</dbReference>
<dbReference type="InterPro" id="IPR003591">
    <property type="entry name" value="Leu-rich_rpt_typical-subtyp"/>
</dbReference>
<keyword evidence="6 16" id="KW-0812">Transmembrane</keyword>
<dbReference type="SUPFAM" id="SSF56112">
    <property type="entry name" value="Protein kinase-like (PK-like)"/>
    <property type="match status" value="1"/>
</dbReference>
<dbReference type="Gene3D" id="1.10.260.100">
    <property type="match status" value="1"/>
</dbReference>
<gene>
    <name evidence="18" type="ORF">J5N97_012761</name>
</gene>
<dbReference type="InterPro" id="IPR041243">
    <property type="entry name" value="STI1/HOP_DP"/>
</dbReference>
<dbReference type="SMART" id="SM00727">
    <property type="entry name" value="STI1"/>
    <property type="match status" value="1"/>
</dbReference>
<feature type="domain" description="Protein kinase" evidence="17">
    <location>
        <begin position="811"/>
        <end position="1090"/>
    </location>
</feature>
<reference evidence="18" key="1">
    <citation type="submission" date="2021-03" db="EMBL/GenBank/DDBJ databases">
        <authorList>
            <person name="Li Z."/>
            <person name="Yang C."/>
        </authorList>
    </citation>
    <scope>NUCLEOTIDE SEQUENCE</scope>
    <source>
        <strain evidence="18">Dzin_1.0</strain>
        <tissue evidence="18">Leaf</tissue>
    </source>
</reference>
<keyword evidence="4" id="KW-0433">Leucine-rich repeat</keyword>
<dbReference type="GO" id="GO:0004674">
    <property type="term" value="F:protein serine/threonine kinase activity"/>
    <property type="evidence" value="ECO:0007669"/>
    <property type="project" value="UniProtKB-EC"/>
</dbReference>
<dbReference type="Pfam" id="PF13855">
    <property type="entry name" value="LRR_8"/>
    <property type="match status" value="1"/>
</dbReference>
<keyword evidence="13" id="KW-0675">Receptor</keyword>
<evidence type="ECO:0000256" key="8">
    <source>
        <dbReference type="ARBA" id="ARBA00022737"/>
    </source>
</evidence>
<dbReference type="InterPro" id="IPR051716">
    <property type="entry name" value="Plant_RL_S/T_kinase"/>
</dbReference>
<dbReference type="Gene3D" id="1.10.510.10">
    <property type="entry name" value="Transferase(Phosphotransferase) domain 1"/>
    <property type="match status" value="1"/>
</dbReference>
<keyword evidence="14" id="KW-0325">Glycoprotein</keyword>
<dbReference type="PROSITE" id="PS51450">
    <property type="entry name" value="LRR"/>
    <property type="match status" value="1"/>
</dbReference>
<dbReference type="Pfam" id="PF08263">
    <property type="entry name" value="LRRNT_2"/>
    <property type="match status" value="1"/>
</dbReference>
<feature type="binding site" evidence="15">
    <location>
        <position position="840"/>
    </location>
    <ligand>
        <name>ATP</name>
        <dbReference type="ChEBI" id="CHEBI:30616"/>
    </ligand>
</feature>
<evidence type="ECO:0000256" key="14">
    <source>
        <dbReference type="ARBA" id="ARBA00023180"/>
    </source>
</evidence>
<evidence type="ECO:0000256" key="9">
    <source>
        <dbReference type="ARBA" id="ARBA00022741"/>
    </source>
</evidence>
<dbReference type="InterPro" id="IPR006636">
    <property type="entry name" value="STI1_HS-bd"/>
</dbReference>
<evidence type="ECO:0000256" key="2">
    <source>
        <dbReference type="ARBA" id="ARBA00004479"/>
    </source>
</evidence>